<comment type="caution">
    <text evidence="17">The sequence shown here is derived from an EMBL/GenBank/DDBJ whole genome shotgun (WGS) entry which is preliminary data.</text>
</comment>
<dbReference type="Gene3D" id="3.30.450.40">
    <property type="match status" value="2"/>
</dbReference>
<dbReference type="SMART" id="SM00388">
    <property type="entry name" value="HisKA"/>
    <property type="match status" value="1"/>
</dbReference>
<keyword evidence="6" id="KW-0418">Kinase</keyword>
<dbReference type="Gene3D" id="3.30.565.10">
    <property type="entry name" value="Histidine kinase-like ATPase, C-terminal domain"/>
    <property type="match status" value="1"/>
</dbReference>
<dbReference type="CDD" id="cd00082">
    <property type="entry name" value="HisKA"/>
    <property type="match status" value="1"/>
</dbReference>
<dbReference type="SUPFAM" id="SSF55874">
    <property type="entry name" value="ATPase domain of HSP90 chaperone/DNA topoisomerase II/histidine kinase"/>
    <property type="match status" value="1"/>
</dbReference>
<evidence type="ECO:0000256" key="10">
    <source>
        <dbReference type="ARBA" id="ARBA00068150"/>
    </source>
</evidence>
<evidence type="ECO:0000256" key="8">
    <source>
        <dbReference type="ARBA" id="ARBA00023012"/>
    </source>
</evidence>
<dbReference type="CDD" id="cd00130">
    <property type="entry name" value="PAS"/>
    <property type="match status" value="3"/>
</dbReference>
<comment type="subunit">
    <text evidence="9">At low DSF concentrations, interacts with RpfF.</text>
</comment>
<keyword evidence="18" id="KW-1185">Reference proteome</keyword>
<comment type="catalytic activity">
    <reaction evidence="1">
        <text>ATP + protein L-histidine = ADP + protein N-phospho-L-histidine.</text>
        <dbReference type="EC" id="2.7.13.3"/>
    </reaction>
</comment>
<evidence type="ECO:0000256" key="11">
    <source>
        <dbReference type="PROSITE-ProRule" id="PRU00169"/>
    </source>
</evidence>
<dbReference type="InterPro" id="IPR003661">
    <property type="entry name" value="HisK_dim/P_dom"/>
</dbReference>
<dbReference type="GO" id="GO:0000155">
    <property type="term" value="F:phosphorelay sensor kinase activity"/>
    <property type="evidence" value="ECO:0007669"/>
    <property type="project" value="InterPro"/>
</dbReference>
<reference evidence="17" key="1">
    <citation type="submission" date="2022-10" db="EMBL/GenBank/DDBJ databases">
        <title>Two novel species of Flavobacterium.</title>
        <authorList>
            <person name="Liu Q."/>
            <person name="Xin Y.-H."/>
        </authorList>
    </citation>
    <scope>NUCLEOTIDE SEQUENCE</scope>
    <source>
        <strain evidence="17">LS1R47</strain>
    </source>
</reference>
<evidence type="ECO:0000259" key="15">
    <source>
        <dbReference type="PROSITE" id="PS50112"/>
    </source>
</evidence>
<dbReference type="InterPro" id="IPR036097">
    <property type="entry name" value="HisK_dim/P_sf"/>
</dbReference>
<dbReference type="InterPro" id="IPR005467">
    <property type="entry name" value="His_kinase_dom"/>
</dbReference>
<dbReference type="SUPFAM" id="SSF52172">
    <property type="entry name" value="CheY-like"/>
    <property type="match status" value="1"/>
</dbReference>
<dbReference type="SMART" id="SM00086">
    <property type="entry name" value="PAC"/>
    <property type="match status" value="3"/>
</dbReference>
<dbReference type="InterPro" id="IPR003594">
    <property type="entry name" value="HATPase_dom"/>
</dbReference>
<feature type="domain" description="PAC" evidence="16">
    <location>
        <begin position="430"/>
        <end position="482"/>
    </location>
</feature>
<keyword evidence="12" id="KW-1133">Transmembrane helix</keyword>
<dbReference type="Pfam" id="PF00512">
    <property type="entry name" value="HisKA"/>
    <property type="match status" value="1"/>
</dbReference>
<evidence type="ECO:0000256" key="7">
    <source>
        <dbReference type="ARBA" id="ARBA00022840"/>
    </source>
</evidence>
<evidence type="ECO:0000256" key="6">
    <source>
        <dbReference type="ARBA" id="ARBA00022777"/>
    </source>
</evidence>
<sequence>MVLYCSFISIIFSWPNPTGLANKLLIFSDVCIQWMISYNNPKFPALGLALFSLIAFLIYHFFNIKNQLGNFIEKEKENDTTDKEYLLYFLFLGINIILIEIINELFKIRPKSLLIINASIGLFFLLFYFITIRVNYLRKNVQFIFITLFLLFFIYIARNVILLPNDITPIISFIVAFYFSYSILKPIKLYWVFTAFVFLFLIDTTISQLISLKTSVVLINFSLIVFVANYVRYAVLLNMNDKFRFSNEIVHKGNSLTIASNCKGEILFCSETIIDILGYSPEEVMGMGFWNLTEDPEFIVKEYHLNYADNKLYIRKLKCKNGEYKYIQWKDKKFSENLIIGIGQDITEQINTKDLYKNLIQTATDLIFEADDDGNFTFINEFAISTLGYSQSEIISHNYLEFIRLDYITNTMSFYENLEENLKKKENDFPAIEIPLLTKNQEELWVSLKVIIRKNDLGEITGYAGIARDITKLKNIEIENKIRQEKTEDYNTVSKKLSTTNFSNYNDIDSVVELIIKEAAIASKTNRVSYWEYTEDAITCTNLFSTDNHKLNKKTVLKKEHYPVYFNSIKNKTIINAPDVFNQLEISEFTKDAFLKNDIKSMLDIPIFTNGQLTGILCFESTQNKRIWDNEDISFGRTISDIISLAVSSQMRLIAEKKLEFKSQLLHALALCTEKFLLSKSTSKMFEETFDIIGKATKADHMFYYEKDTDTNLVSQKYKWARKGFVKQITKLQGFSTENLHEIFAQAQNKKILNTLTTKLKNSFFKELLIANEIKSILILPLYINDEFTGFIGFDDCTNEKKWTEDEIYILQSLANNISSTLERNRNETRIHQSEEKFKLIANNIPGTVYLSKFDELGTKVFLSDEIENLTGYPKSEFLENKLPFMSLMHPDDKENIIKNQISDLKNGIPIHCVYRIKRKTGEYIWVEEFGDVIKKGNTIDFVGGIYFDITSKKETEDAIKAKQLAEAANKSKSDFLANMSHEIRTPLNGIIGFTNLLMKTNLQEIQQKYMITVNQSAQSLLNIINDILDFSKIEAGKLELNIDQYNIREILNQVVDLILYESNLKNLTLELNINEDIPSCFWIDIVRIKQILINLLANAVKFTEKGTIKLNVTVLDKINDTYTIRFSVSDTGIGILEENKKRIFQAFSQEDSSTTRKFGGTGLGLTISNKLLSLMDSHLKLESKVNVGSTFYFDLDIQSCNIYDPVFFESAIEDNNNTIYVLTEEQLAKEIKFLIVEDNNVNRLLLRATIKNLFINAIIYDAENGEEAVELYKTIDPDIIFMDIQMPVMNGYEATKAIRELKSGKKIPIIAVTAGAEKDEKQNCINAGMTGYIAKPIIKGSIEKAIIKSII</sequence>
<keyword evidence="12" id="KW-0812">Transmembrane</keyword>
<dbReference type="PANTHER" id="PTHR45339">
    <property type="entry name" value="HYBRID SIGNAL TRANSDUCTION HISTIDINE KINASE J"/>
    <property type="match status" value="1"/>
</dbReference>
<organism evidence="17 18">
    <name type="scientific">Flavobacterium frigoritolerans</name>
    <dbReference type="NCBI Taxonomy" id="2987686"/>
    <lineage>
        <taxon>Bacteria</taxon>
        <taxon>Pseudomonadati</taxon>
        <taxon>Bacteroidota</taxon>
        <taxon>Flavobacteriia</taxon>
        <taxon>Flavobacteriales</taxon>
        <taxon>Flavobacteriaceae</taxon>
        <taxon>Flavobacterium</taxon>
    </lineage>
</organism>
<dbReference type="InterPro" id="IPR003018">
    <property type="entry name" value="GAF"/>
</dbReference>
<dbReference type="Pfam" id="PF02518">
    <property type="entry name" value="HATPase_c"/>
    <property type="match status" value="1"/>
</dbReference>
<gene>
    <name evidence="17" type="ORF">OIU80_13740</name>
</gene>
<evidence type="ECO:0000256" key="2">
    <source>
        <dbReference type="ARBA" id="ARBA00012438"/>
    </source>
</evidence>
<evidence type="ECO:0000259" key="13">
    <source>
        <dbReference type="PROSITE" id="PS50109"/>
    </source>
</evidence>
<dbReference type="Pfam" id="PF00072">
    <property type="entry name" value="Response_reg"/>
    <property type="match status" value="1"/>
</dbReference>
<dbReference type="PROSITE" id="PS50109">
    <property type="entry name" value="HIS_KIN"/>
    <property type="match status" value="1"/>
</dbReference>
<evidence type="ECO:0000259" key="14">
    <source>
        <dbReference type="PROSITE" id="PS50110"/>
    </source>
</evidence>
<dbReference type="SUPFAM" id="SSF55785">
    <property type="entry name" value="PYP-like sensor domain (PAS domain)"/>
    <property type="match status" value="3"/>
</dbReference>
<evidence type="ECO:0000256" key="9">
    <source>
        <dbReference type="ARBA" id="ARBA00064003"/>
    </source>
</evidence>
<keyword evidence="3 11" id="KW-0597">Phosphoprotein</keyword>
<dbReference type="InterPro" id="IPR013655">
    <property type="entry name" value="PAS_fold_3"/>
</dbReference>
<dbReference type="SUPFAM" id="SSF47384">
    <property type="entry name" value="Homodimeric domain of signal transducing histidine kinase"/>
    <property type="match status" value="1"/>
</dbReference>
<dbReference type="Pfam" id="PF13426">
    <property type="entry name" value="PAS_9"/>
    <property type="match status" value="2"/>
</dbReference>
<evidence type="ECO:0000313" key="18">
    <source>
        <dbReference type="Proteomes" id="UP001151133"/>
    </source>
</evidence>
<dbReference type="EMBL" id="JAOZEV010000010">
    <property type="protein sequence ID" value="MCV9933348.1"/>
    <property type="molecule type" value="Genomic_DNA"/>
</dbReference>
<dbReference type="Pfam" id="PF08447">
    <property type="entry name" value="PAS_3"/>
    <property type="match status" value="1"/>
</dbReference>
<dbReference type="Gene3D" id="3.30.450.20">
    <property type="entry name" value="PAS domain"/>
    <property type="match status" value="3"/>
</dbReference>
<dbReference type="InterPro" id="IPR000700">
    <property type="entry name" value="PAS-assoc_C"/>
</dbReference>
<dbReference type="InterPro" id="IPR001789">
    <property type="entry name" value="Sig_transdc_resp-reg_receiver"/>
</dbReference>
<evidence type="ECO:0000256" key="5">
    <source>
        <dbReference type="ARBA" id="ARBA00022741"/>
    </source>
</evidence>
<feature type="domain" description="Response regulatory" evidence="14">
    <location>
        <begin position="1233"/>
        <end position="1351"/>
    </location>
</feature>
<dbReference type="SMART" id="SM00448">
    <property type="entry name" value="REC"/>
    <property type="match status" value="1"/>
</dbReference>
<feature type="domain" description="PAS" evidence="15">
    <location>
        <begin position="352"/>
        <end position="425"/>
    </location>
</feature>
<evidence type="ECO:0000256" key="1">
    <source>
        <dbReference type="ARBA" id="ARBA00000085"/>
    </source>
</evidence>
<keyword evidence="7" id="KW-0067">ATP-binding</keyword>
<dbReference type="Pfam" id="PF01590">
    <property type="entry name" value="GAF"/>
    <property type="match status" value="2"/>
</dbReference>
<dbReference type="NCBIfam" id="TIGR00229">
    <property type="entry name" value="sensory_box"/>
    <property type="match status" value="3"/>
</dbReference>
<dbReference type="PROSITE" id="PS50113">
    <property type="entry name" value="PAC"/>
    <property type="match status" value="1"/>
</dbReference>
<feature type="transmembrane region" description="Helical" evidence="12">
    <location>
        <begin position="45"/>
        <end position="64"/>
    </location>
</feature>
<dbReference type="CDD" id="cd16922">
    <property type="entry name" value="HATPase_EvgS-ArcB-TorS-like"/>
    <property type="match status" value="1"/>
</dbReference>
<dbReference type="InterPro" id="IPR036890">
    <property type="entry name" value="HATPase_C_sf"/>
</dbReference>
<keyword evidence="8" id="KW-0902">Two-component regulatory system</keyword>
<dbReference type="Gene3D" id="3.40.50.2300">
    <property type="match status" value="1"/>
</dbReference>
<proteinExistence type="predicted"/>
<dbReference type="EC" id="2.7.13.3" evidence="2"/>
<feature type="transmembrane region" description="Helical" evidence="12">
    <location>
        <begin position="112"/>
        <end position="131"/>
    </location>
</feature>
<evidence type="ECO:0000313" key="17">
    <source>
        <dbReference type="EMBL" id="MCV9933348.1"/>
    </source>
</evidence>
<dbReference type="FunFam" id="3.30.565.10:FF:000010">
    <property type="entry name" value="Sensor histidine kinase RcsC"/>
    <property type="match status" value="1"/>
</dbReference>
<evidence type="ECO:0000256" key="3">
    <source>
        <dbReference type="ARBA" id="ARBA00022553"/>
    </source>
</evidence>
<evidence type="ECO:0000259" key="16">
    <source>
        <dbReference type="PROSITE" id="PS50113"/>
    </source>
</evidence>
<keyword evidence="12" id="KW-0472">Membrane</keyword>
<dbReference type="RefSeq" id="WP_264287574.1">
    <property type="nucleotide sequence ID" value="NZ_JAOZEV010000010.1"/>
</dbReference>
<dbReference type="Gene3D" id="1.10.287.130">
    <property type="match status" value="1"/>
</dbReference>
<evidence type="ECO:0000256" key="12">
    <source>
        <dbReference type="SAM" id="Phobius"/>
    </source>
</evidence>
<feature type="transmembrane region" description="Helical" evidence="12">
    <location>
        <begin position="143"/>
        <end position="161"/>
    </location>
</feature>
<dbReference type="PROSITE" id="PS50110">
    <property type="entry name" value="RESPONSE_REGULATORY"/>
    <property type="match status" value="1"/>
</dbReference>
<dbReference type="CDD" id="cd17546">
    <property type="entry name" value="REC_hyHK_CKI1_RcsC-like"/>
    <property type="match status" value="1"/>
</dbReference>
<dbReference type="InterPro" id="IPR000014">
    <property type="entry name" value="PAS"/>
</dbReference>
<dbReference type="SMART" id="SM00065">
    <property type="entry name" value="GAF"/>
    <property type="match status" value="2"/>
</dbReference>
<feature type="transmembrane region" description="Helical" evidence="12">
    <location>
        <begin position="167"/>
        <end position="184"/>
    </location>
</feature>
<dbReference type="InterPro" id="IPR035965">
    <property type="entry name" value="PAS-like_dom_sf"/>
</dbReference>
<dbReference type="FunFam" id="1.10.287.130:FF:000002">
    <property type="entry name" value="Two-component osmosensing histidine kinase"/>
    <property type="match status" value="1"/>
</dbReference>
<dbReference type="InterPro" id="IPR004358">
    <property type="entry name" value="Sig_transdc_His_kin-like_C"/>
</dbReference>
<evidence type="ECO:0000256" key="4">
    <source>
        <dbReference type="ARBA" id="ARBA00022679"/>
    </source>
</evidence>
<feature type="transmembrane region" description="Helical" evidence="12">
    <location>
        <begin position="189"/>
        <end position="210"/>
    </location>
</feature>
<feature type="domain" description="PAS" evidence="15">
    <location>
        <begin position="834"/>
        <end position="908"/>
    </location>
</feature>
<dbReference type="InterPro" id="IPR029016">
    <property type="entry name" value="GAF-like_dom_sf"/>
</dbReference>
<dbReference type="GO" id="GO:0005524">
    <property type="term" value="F:ATP binding"/>
    <property type="evidence" value="ECO:0007669"/>
    <property type="project" value="UniProtKB-KW"/>
</dbReference>
<dbReference type="SMART" id="SM00091">
    <property type="entry name" value="PAS"/>
    <property type="match status" value="3"/>
</dbReference>
<feature type="domain" description="Histidine kinase" evidence="13">
    <location>
        <begin position="979"/>
        <end position="1200"/>
    </location>
</feature>
<dbReference type="PROSITE" id="PS50112">
    <property type="entry name" value="PAS"/>
    <property type="match status" value="3"/>
</dbReference>
<dbReference type="InterPro" id="IPR001610">
    <property type="entry name" value="PAC"/>
</dbReference>
<feature type="modified residue" description="4-aspartylphosphate" evidence="11">
    <location>
        <position position="1284"/>
    </location>
</feature>
<dbReference type="PANTHER" id="PTHR45339:SF1">
    <property type="entry name" value="HYBRID SIGNAL TRANSDUCTION HISTIDINE KINASE J"/>
    <property type="match status" value="1"/>
</dbReference>
<protein>
    <recommendedName>
        <fullName evidence="10">Sensory/regulatory protein RpfC</fullName>
        <ecNumber evidence="2">2.7.13.3</ecNumber>
    </recommendedName>
</protein>
<feature type="transmembrane region" description="Helical" evidence="12">
    <location>
        <begin position="85"/>
        <end position="106"/>
    </location>
</feature>
<dbReference type="SMART" id="SM00387">
    <property type="entry name" value="HATPase_c"/>
    <property type="match status" value="1"/>
</dbReference>
<accession>A0A9X2Z0C7</accession>
<dbReference type="SUPFAM" id="SSF55781">
    <property type="entry name" value="GAF domain-like"/>
    <property type="match status" value="2"/>
</dbReference>
<keyword evidence="4" id="KW-0808">Transferase</keyword>
<dbReference type="PRINTS" id="PR00344">
    <property type="entry name" value="BCTRLSENSOR"/>
</dbReference>
<dbReference type="Proteomes" id="UP001151133">
    <property type="component" value="Unassembled WGS sequence"/>
</dbReference>
<keyword evidence="5" id="KW-0547">Nucleotide-binding</keyword>
<feature type="domain" description="PAS" evidence="15">
    <location>
        <begin position="258"/>
        <end position="286"/>
    </location>
</feature>
<name>A0A9X2Z0C7_9FLAO</name>
<dbReference type="InterPro" id="IPR011006">
    <property type="entry name" value="CheY-like_superfamily"/>
</dbReference>